<evidence type="ECO:0000313" key="2">
    <source>
        <dbReference type="Ensembl" id="ENSCAFP00020028930.1"/>
    </source>
</evidence>
<dbReference type="Ensembl" id="ENSCAFT00020033379.1">
    <property type="protein sequence ID" value="ENSCAFP00020028930.1"/>
    <property type="gene ID" value="ENSCAFG00020022622.1"/>
</dbReference>
<protein>
    <submittedName>
        <fullName evidence="2">Uncharacterized protein</fullName>
    </submittedName>
</protein>
<evidence type="ECO:0000256" key="1">
    <source>
        <dbReference type="SAM" id="Phobius"/>
    </source>
</evidence>
<accession>A0A8C0LET9</accession>
<reference evidence="2" key="1">
    <citation type="submission" date="2025-08" db="UniProtKB">
        <authorList>
            <consortium name="Ensembl"/>
        </authorList>
    </citation>
    <scope>IDENTIFICATION</scope>
</reference>
<dbReference type="Proteomes" id="UP000694391">
    <property type="component" value="Unplaced"/>
</dbReference>
<name>A0A8C0LET9_CANLU</name>
<feature type="transmembrane region" description="Helical" evidence="1">
    <location>
        <begin position="63"/>
        <end position="82"/>
    </location>
</feature>
<organism evidence="2 3">
    <name type="scientific">Canis lupus dingo</name>
    <name type="common">dingo</name>
    <dbReference type="NCBI Taxonomy" id="286419"/>
    <lineage>
        <taxon>Eukaryota</taxon>
        <taxon>Metazoa</taxon>
        <taxon>Chordata</taxon>
        <taxon>Craniata</taxon>
        <taxon>Vertebrata</taxon>
        <taxon>Euteleostomi</taxon>
        <taxon>Mammalia</taxon>
        <taxon>Eutheria</taxon>
        <taxon>Laurasiatheria</taxon>
        <taxon>Carnivora</taxon>
        <taxon>Caniformia</taxon>
        <taxon>Canidae</taxon>
        <taxon>Canis</taxon>
    </lineage>
</organism>
<dbReference type="AlphaFoldDB" id="A0A8C0LET9"/>
<keyword evidence="1" id="KW-0472">Membrane</keyword>
<keyword evidence="3" id="KW-1185">Reference proteome</keyword>
<keyword evidence="1" id="KW-1133">Transmembrane helix</keyword>
<keyword evidence="1" id="KW-0812">Transmembrane</keyword>
<evidence type="ECO:0000313" key="3">
    <source>
        <dbReference type="Proteomes" id="UP000694391"/>
    </source>
</evidence>
<proteinExistence type="predicted"/>
<reference evidence="2" key="2">
    <citation type="submission" date="2025-09" db="UniProtKB">
        <authorList>
            <consortium name="Ensembl"/>
        </authorList>
    </citation>
    <scope>IDENTIFICATION</scope>
</reference>
<sequence>ARKIQEAQCFHASVPIRAEKPVTEHKAEACFLGRGALDRTLNYPLRLAACEKFLGQVGKGRKIGMMVILLGAFQLLFSLHSLSPQNYTQTSYKAIL</sequence>
<dbReference type="GeneTree" id="ENSGT00980000203432"/>